<feature type="modified residue" description="4-aspartylphosphate" evidence="8">
    <location>
        <position position="58"/>
    </location>
</feature>
<dbReference type="PANTHER" id="PTHR48111">
    <property type="entry name" value="REGULATOR OF RPOS"/>
    <property type="match status" value="1"/>
</dbReference>
<evidence type="ECO:0000256" key="5">
    <source>
        <dbReference type="ARBA" id="ARBA00023015"/>
    </source>
</evidence>
<protein>
    <submittedName>
        <fullName evidence="12">Response regulator</fullName>
    </submittedName>
</protein>
<feature type="domain" description="OmpR/PhoB-type" evidence="11">
    <location>
        <begin position="137"/>
        <end position="237"/>
    </location>
</feature>
<evidence type="ECO:0000259" key="10">
    <source>
        <dbReference type="PROSITE" id="PS50110"/>
    </source>
</evidence>
<keyword evidence="7" id="KW-0804">Transcription</keyword>
<feature type="DNA-binding region" description="OmpR/PhoB-type" evidence="9">
    <location>
        <begin position="137"/>
        <end position="237"/>
    </location>
</feature>
<dbReference type="PROSITE" id="PS51755">
    <property type="entry name" value="OMPR_PHOB"/>
    <property type="match status" value="1"/>
</dbReference>
<reference evidence="13" key="1">
    <citation type="submission" date="2018-09" db="EMBL/GenBank/DDBJ databases">
        <authorList>
            <person name="Zhu H."/>
        </authorList>
    </citation>
    <scope>NUCLEOTIDE SEQUENCE [LARGE SCALE GENOMIC DNA]</scope>
    <source>
        <strain evidence="13">K1R23-30</strain>
    </source>
</reference>
<dbReference type="Gene3D" id="1.10.10.10">
    <property type="entry name" value="Winged helix-like DNA-binding domain superfamily/Winged helix DNA-binding domain"/>
    <property type="match status" value="1"/>
</dbReference>
<evidence type="ECO:0000256" key="4">
    <source>
        <dbReference type="ARBA" id="ARBA00023012"/>
    </source>
</evidence>
<dbReference type="InterPro" id="IPR036388">
    <property type="entry name" value="WH-like_DNA-bd_sf"/>
</dbReference>
<dbReference type="FunFam" id="3.40.50.2300:FF:000001">
    <property type="entry name" value="DNA-binding response regulator PhoB"/>
    <property type="match status" value="1"/>
</dbReference>
<keyword evidence="4" id="KW-0902">Two-component regulatory system</keyword>
<dbReference type="SMART" id="SM00862">
    <property type="entry name" value="Trans_reg_C"/>
    <property type="match status" value="1"/>
</dbReference>
<keyword evidence="2" id="KW-0963">Cytoplasm</keyword>
<evidence type="ECO:0000256" key="2">
    <source>
        <dbReference type="ARBA" id="ARBA00022490"/>
    </source>
</evidence>
<dbReference type="InterPro" id="IPR016032">
    <property type="entry name" value="Sig_transdc_resp-reg_C-effctor"/>
</dbReference>
<dbReference type="GO" id="GO:0005829">
    <property type="term" value="C:cytosol"/>
    <property type="evidence" value="ECO:0007669"/>
    <property type="project" value="TreeGrafter"/>
</dbReference>
<gene>
    <name evidence="12" type="ORF">D3871_22590</name>
</gene>
<proteinExistence type="predicted"/>
<accession>A0A3A3G3Y0</accession>
<sequence length="242" mass="27111">MESMENPAHILIVDDDHEISTLLAEYLEKNGYKASTAGEGKAMSKALETQRIDLIVLDLNLPGEDGLTLCRNLRSHSSIPVIMLTARGEPVDRILGLEMGADDYLAKPFEPRELFARIRSVLRRTQALPPNLQADAPQQMRFAGWTMDFTARHLINPEGVVVALSGAEYRLLKIFLDHANRVLSRDQLLNLTQGRDADPFDRSIDLQISRLRQKLGDDARSPQIIKTVRNEGYVLATLVAKE</sequence>
<feature type="domain" description="Response regulatory" evidence="10">
    <location>
        <begin position="9"/>
        <end position="122"/>
    </location>
</feature>
<organism evidence="12 13">
    <name type="scientific">Noviherbaspirillum saxi</name>
    <dbReference type="NCBI Taxonomy" id="2320863"/>
    <lineage>
        <taxon>Bacteria</taxon>
        <taxon>Pseudomonadati</taxon>
        <taxon>Pseudomonadota</taxon>
        <taxon>Betaproteobacteria</taxon>
        <taxon>Burkholderiales</taxon>
        <taxon>Oxalobacteraceae</taxon>
        <taxon>Noviherbaspirillum</taxon>
    </lineage>
</organism>
<dbReference type="SUPFAM" id="SSF46894">
    <property type="entry name" value="C-terminal effector domain of the bipartite response regulators"/>
    <property type="match status" value="1"/>
</dbReference>
<name>A0A3A3G3Y0_9BURK</name>
<evidence type="ECO:0000256" key="6">
    <source>
        <dbReference type="ARBA" id="ARBA00023125"/>
    </source>
</evidence>
<dbReference type="GO" id="GO:0032993">
    <property type="term" value="C:protein-DNA complex"/>
    <property type="evidence" value="ECO:0007669"/>
    <property type="project" value="TreeGrafter"/>
</dbReference>
<dbReference type="PROSITE" id="PS50110">
    <property type="entry name" value="RESPONSE_REGULATORY"/>
    <property type="match status" value="1"/>
</dbReference>
<keyword evidence="13" id="KW-1185">Reference proteome</keyword>
<dbReference type="InterPro" id="IPR011006">
    <property type="entry name" value="CheY-like_superfamily"/>
</dbReference>
<dbReference type="OrthoDB" id="165980at2"/>
<dbReference type="GO" id="GO:0006355">
    <property type="term" value="P:regulation of DNA-templated transcription"/>
    <property type="evidence" value="ECO:0007669"/>
    <property type="project" value="InterPro"/>
</dbReference>
<dbReference type="SUPFAM" id="SSF52172">
    <property type="entry name" value="CheY-like"/>
    <property type="match status" value="1"/>
</dbReference>
<evidence type="ECO:0000256" key="1">
    <source>
        <dbReference type="ARBA" id="ARBA00004496"/>
    </source>
</evidence>
<dbReference type="Gene3D" id="3.40.50.2300">
    <property type="match status" value="1"/>
</dbReference>
<evidence type="ECO:0000259" key="11">
    <source>
        <dbReference type="PROSITE" id="PS51755"/>
    </source>
</evidence>
<evidence type="ECO:0000256" key="8">
    <source>
        <dbReference type="PROSITE-ProRule" id="PRU00169"/>
    </source>
</evidence>
<dbReference type="FunFam" id="1.10.10.10:FF:000099">
    <property type="entry name" value="Two-component system response regulator TorR"/>
    <property type="match status" value="1"/>
</dbReference>
<evidence type="ECO:0000313" key="13">
    <source>
        <dbReference type="Proteomes" id="UP000265955"/>
    </source>
</evidence>
<dbReference type="Proteomes" id="UP000265955">
    <property type="component" value="Unassembled WGS sequence"/>
</dbReference>
<evidence type="ECO:0000256" key="9">
    <source>
        <dbReference type="PROSITE-ProRule" id="PRU01091"/>
    </source>
</evidence>
<keyword evidence="3 8" id="KW-0597">Phosphoprotein</keyword>
<comment type="subcellular location">
    <subcellularLocation>
        <location evidence="1">Cytoplasm</location>
    </subcellularLocation>
</comment>
<dbReference type="Gene3D" id="6.10.250.690">
    <property type="match status" value="1"/>
</dbReference>
<dbReference type="GO" id="GO:0000156">
    <property type="term" value="F:phosphorelay response regulator activity"/>
    <property type="evidence" value="ECO:0007669"/>
    <property type="project" value="TreeGrafter"/>
</dbReference>
<dbReference type="InterPro" id="IPR001867">
    <property type="entry name" value="OmpR/PhoB-type_DNA-bd"/>
</dbReference>
<keyword evidence="5" id="KW-0805">Transcription regulation</keyword>
<dbReference type="AlphaFoldDB" id="A0A3A3G3Y0"/>
<dbReference type="InterPro" id="IPR039420">
    <property type="entry name" value="WalR-like"/>
</dbReference>
<dbReference type="InterPro" id="IPR001789">
    <property type="entry name" value="Sig_transdc_resp-reg_receiver"/>
</dbReference>
<dbReference type="SMART" id="SM00448">
    <property type="entry name" value="REC"/>
    <property type="match status" value="1"/>
</dbReference>
<evidence type="ECO:0000256" key="3">
    <source>
        <dbReference type="ARBA" id="ARBA00022553"/>
    </source>
</evidence>
<evidence type="ECO:0000313" key="12">
    <source>
        <dbReference type="EMBL" id="RJF96126.1"/>
    </source>
</evidence>
<dbReference type="Pfam" id="PF00072">
    <property type="entry name" value="Response_reg"/>
    <property type="match status" value="1"/>
</dbReference>
<comment type="caution">
    <text evidence="12">The sequence shown here is derived from an EMBL/GenBank/DDBJ whole genome shotgun (WGS) entry which is preliminary data.</text>
</comment>
<dbReference type="Pfam" id="PF00486">
    <property type="entry name" value="Trans_reg_C"/>
    <property type="match status" value="1"/>
</dbReference>
<dbReference type="EMBL" id="QYUO01000002">
    <property type="protein sequence ID" value="RJF96126.1"/>
    <property type="molecule type" value="Genomic_DNA"/>
</dbReference>
<dbReference type="CDD" id="cd00383">
    <property type="entry name" value="trans_reg_C"/>
    <property type="match status" value="1"/>
</dbReference>
<dbReference type="GO" id="GO:0000976">
    <property type="term" value="F:transcription cis-regulatory region binding"/>
    <property type="evidence" value="ECO:0007669"/>
    <property type="project" value="TreeGrafter"/>
</dbReference>
<keyword evidence="6 9" id="KW-0238">DNA-binding</keyword>
<evidence type="ECO:0000256" key="7">
    <source>
        <dbReference type="ARBA" id="ARBA00023163"/>
    </source>
</evidence>
<dbReference type="PANTHER" id="PTHR48111:SF4">
    <property type="entry name" value="DNA-BINDING DUAL TRANSCRIPTIONAL REGULATOR OMPR"/>
    <property type="match status" value="1"/>
</dbReference>